<name>A0A1G5SFV5_9PROT</name>
<gene>
    <name evidence="1" type="ORF">NSMM_420005</name>
</gene>
<evidence type="ECO:0000313" key="1">
    <source>
        <dbReference type="EMBL" id="SCZ85877.1"/>
    </source>
</evidence>
<proteinExistence type="predicted"/>
<dbReference type="EMBL" id="FMWO01000050">
    <property type="protein sequence ID" value="SCZ85877.1"/>
    <property type="molecule type" value="Genomic_DNA"/>
</dbReference>
<dbReference type="STRING" id="51642.NSMM_420005"/>
<dbReference type="Proteomes" id="UP000198729">
    <property type="component" value="Unassembled WGS sequence"/>
</dbReference>
<dbReference type="AlphaFoldDB" id="A0A1G5SFV5"/>
<organism evidence="1 2">
    <name type="scientific">Nitrosomonas mobilis</name>
    <dbReference type="NCBI Taxonomy" id="51642"/>
    <lineage>
        <taxon>Bacteria</taxon>
        <taxon>Pseudomonadati</taxon>
        <taxon>Pseudomonadota</taxon>
        <taxon>Betaproteobacteria</taxon>
        <taxon>Nitrosomonadales</taxon>
        <taxon>Nitrosomonadaceae</taxon>
        <taxon>Nitrosomonas</taxon>
    </lineage>
</organism>
<accession>A0A1G5SFV5</accession>
<sequence length="85" mass="10352">MEVAIPPKKNRKTQRHYDKALYKLRHLVENTFLHLKRWRGFVKNNFLQQSQTFKHSISDFKRDKNCNHKSGRYVKRIAFVFDGIF</sequence>
<reference evidence="1 2" key="1">
    <citation type="submission" date="2016-10" db="EMBL/GenBank/DDBJ databases">
        <authorList>
            <person name="de Groot N.N."/>
        </authorList>
    </citation>
    <scope>NUCLEOTIDE SEQUENCE [LARGE SCALE GENOMIC DNA]</scope>
    <source>
        <strain evidence="1">1</strain>
    </source>
</reference>
<protein>
    <recommendedName>
        <fullName evidence="3">Transposase</fullName>
    </recommendedName>
</protein>
<evidence type="ECO:0008006" key="3">
    <source>
        <dbReference type="Google" id="ProtNLM"/>
    </source>
</evidence>
<evidence type="ECO:0000313" key="2">
    <source>
        <dbReference type="Proteomes" id="UP000198729"/>
    </source>
</evidence>
<keyword evidence="2" id="KW-1185">Reference proteome</keyword>